<evidence type="ECO:0000256" key="1">
    <source>
        <dbReference type="SAM" id="Phobius"/>
    </source>
</evidence>
<dbReference type="GO" id="GO:0016020">
    <property type="term" value="C:membrane"/>
    <property type="evidence" value="ECO:0007669"/>
    <property type="project" value="InterPro"/>
</dbReference>
<keyword evidence="1" id="KW-1133">Transmembrane helix</keyword>
<evidence type="ECO:0000313" key="3">
    <source>
        <dbReference type="Proteomes" id="UP000886842"/>
    </source>
</evidence>
<keyword evidence="1" id="KW-0472">Membrane</keyword>
<proteinExistence type="predicted"/>
<gene>
    <name evidence="2" type="ORF">IAA98_03625</name>
</gene>
<reference evidence="2" key="2">
    <citation type="journal article" date="2021" name="PeerJ">
        <title>Extensive microbial diversity within the chicken gut microbiome revealed by metagenomics and culture.</title>
        <authorList>
            <person name="Gilroy R."/>
            <person name="Ravi A."/>
            <person name="Getino M."/>
            <person name="Pursley I."/>
            <person name="Horton D.L."/>
            <person name="Alikhan N.F."/>
            <person name="Baker D."/>
            <person name="Gharbi K."/>
            <person name="Hall N."/>
            <person name="Watson M."/>
            <person name="Adriaenssens E.M."/>
            <person name="Foster-Nyarko E."/>
            <person name="Jarju S."/>
            <person name="Secka A."/>
            <person name="Antonio M."/>
            <person name="Oren A."/>
            <person name="Chaudhuri R.R."/>
            <person name="La Ragione R."/>
            <person name="Hildebrand F."/>
            <person name="Pallen M.J."/>
        </authorList>
    </citation>
    <scope>NUCLEOTIDE SEQUENCE</scope>
    <source>
        <strain evidence="2">ChiGjej1B1-24693</strain>
    </source>
</reference>
<evidence type="ECO:0000313" key="2">
    <source>
        <dbReference type="EMBL" id="HIT74653.1"/>
    </source>
</evidence>
<dbReference type="AlphaFoldDB" id="A0A9D1GX46"/>
<feature type="transmembrane region" description="Helical" evidence="1">
    <location>
        <begin position="12"/>
        <end position="32"/>
    </location>
</feature>
<dbReference type="InterPro" id="IPR003425">
    <property type="entry name" value="CCB3/YggT"/>
</dbReference>
<protein>
    <submittedName>
        <fullName evidence="2">YggT family protein</fullName>
    </submittedName>
</protein>
<organism evidence="2 3">
    <name type="scientific">Candidatus Avipropionibacterium avicola</name>
    <dbReference type="NCBI Taxonomy" id="2840701"/>
    <lineage>
        <taxon>Bacteria</taxon>
        <taxon>Bacillati</taxon>
        <taxon>Actinomycetota</taxon>
        <taxon>Actinomycetes</taxon>
        <taxon>Propionibacteriales</taxon>
        <taxon>Propionibacteriaceae</taxon>
        <taxon>Propionibacteriaceae incertae sedis</taxon>
        <taxon>Candidatus Avipropionibacterium</taxon>
    </lineage>
</organism>
<reference evidence="2" key="1">
    <citation type="submission" date="2020-10" db="EMBL/GenBank/DDBJ databases">
        <authorList>
            <person name="Gilroy R."/>
        </authorList>
    </citation>
    <scope>NUCLEOTIDE SEQUENCE</scope>
    <source>
        <strain evidence="2">ChiGjej1B1-24693</strain>
    </source>
</reference>
<dbReference type="Proteomes" id="UP000886842">
    <property type="component" value="Unassembled WGS sequence"/>
</dbReference>
<comment type="caution">
    <text evidence="2">The sequence shown here is derived from an EMBL/GenBank/DDBJ whole genome shotgun (WGS) entry which is preliminary data.</text>
</comment>
<dbReference type="EMBL" id="DVLP01000102">
    <property type="protein sequence ID" value="HIT74653.1"/>
    <property type="molecule type" value="Genomic_DNA"/>
</dbReference>
<dbReference type="Pfam" id="PF02325">
    <property type="entry name" value="CCB3_YggT"/>
    <property type="match status" value="1"/>
</dbReference>
<feature type="transmembrane region" description="Helical" evidence="1">
    <location>
        <begin position="75"/>
        <end position="96"/>
    </location>
</feature>
<name>A0A9D1GX46_9ACTN</name>
<accession>A0A9D1GX46</accession>
<sequence>MWIIGQVIGIALNLYFFVLIARMILSWVPVLVPGWEPKGPFLVVAEVIYSLTDPPLKFLRKFLPPVQVGTVAFDLGFLALMVGLSVAMWLNALIFLR</sequence>
<keyword evidence="1" id="KW-0812">Transmembrane</keyword>